<dbReference type="InterPro" id="IPR007730">
    <property type="entry name" value="SPOR-like_dom"/>
</dbReference>
<dbReference type="GO" id="GO:0042834">
    <property type="term" value="F:peptidoglycan binding"/>
    <property type="evidence" value="ECO:0007669"/>
    <property type="project" value="InterPro"/>
</dbReference>
<evidence type="ECO:0000313" key="3">
    <source>
        <dbReference type="EMBL" id="SIS97687.1"/>
    </source>
</evidence>
<proteinExistence type="predicted"/>
<evidence type="ECO:0000313" key="4">
    <source>
        <dbReference type="Proteomes" id="UP000185639"/>
    </source>
</evidence>
<dbReference type="Pfam" id="PF05036">
    <property type="entry name" value="SPOR"/>
    <property type="match status" value="1"/>
</dbReference>
<dbReference type="EMBL" id="FTOH01000007">
    <property type="protein sequence ID" value="SIS97687.1"/>
    <property type="molecule type" value="Genomic_DNA"/>
</dbReference>
<dbReference type="Gene3D" id="3.30.70.1070">
    <property type="entry name" value="Sporulation related repeat"/>
    <property type="match status" value="1"/>
</dbReference>
<gene>
    <name evidence="3" type="ORF">SAMN05421686_10715</name>
</gene>
<keyword evidence="4" id="KW-1185">Reference proteome</keyword>
<dbReference type="PANTHER" id="PTHR38687:SF1">
    <property type="entry name" value="CELL DIVISION PROTEIN DEDD"/>
    <property type="match status" value="1"/>
</dbReference>
<sequence>MSDNSSKVPAWVWVTTPAIAIGFVGFIFYLSTIPAGDELEAVRGDARKVLEESAAKAREDAAIIESKVKPSYDFYRLLEKQTVEVPDVEEYKSTPKDAAAKYEYRLQAGSFRSDSDADRMRAELILEGLPAYLESSAVNGSTWHRVFVGPYTDRSKLNKAQDILVSRNVSPLVLKQKVSD</sequence>
<dbReference type="GO" id="GO:0032153">
    <property type="term" value="C:cell division site"/>
    <property type="evidence" value="ECO:0007669"/>
    <property type="project" value="TreeGrafter"/>
</dbReference>
<protein>
    <submittedName>
        <fullName evidence="3">Sporulation related domain-containing protein</fullName>
    </submittedName>
</protein>
<dbReference type="GO" id="GO:0030428">
    <property type="term" value="C:cell septum"/>
    <property type="evidence" value="ECO:0007669"/>
    <property type="project" value="TreeGrafter"/>
</dbReference>
<feature type="domain" description="SPOR" evidence="2">
    <location>
        <begin position="98"/>
        <end position="176"/>
    </location>
</feature>
<keyword evidence="1" id="KW-0472">Membrane</keyword>
<dbReference type="GO" id="GO:0032506">
    <property type="term" value="P:cytokinetic process"/>
    <property type="evidence" value="ECO:0007669"/>
    <property type="project" value="TreeGrafter"/>
</dbReference>
<reference evidence="4" key="1">
    <citation type="submission" date="2017-01" db="EMBL/GenBank/DDBJ databases">
        <authorList>
            <person name="Varghese N."/>
            <person name="Submissions S."/>
        </authorList>
    </citation>
    <scope>NUCLEOTIDE SEQUENCE [LARGE SCALE GENOMIC DNA]</scope>
    <source>
        <strain evidence="4">DSM 24913</strain>
    </source>
</reference>
<dbReference type="Proteomes" id="UP000185639">
    <property type="component" value="Unassembled WGS sequence"/>
</dbReference>
<dbReference type="STRING" id="484498.SAMN05421686_10715"/>
<evidence type="ECO:0000256" key="1">
    <source>
        <dbReference type="SAM" id="Phobius"/>
    </source>
</evidence>
<accession>A0A1N7NHA1</accession>
<feature type="transmembrane region" description="Helical" evidence="1">
    <location>
        <begin position="12"/>
        <end position="30"/>
    </location>
</feature>
<dbReference type="InterPro" id="IPR036680">
    <property type="entry name" value="SPOR-like_sf"/>
</dbReference>
<dbReference type="SUPFAM" id="SSF110997">
    <property type="entry name" value="Sporulation related repeat"/>
    <property type="match status" value="1"/>
</dbReference>
<dbReference type="InterPro" id="IPR052521">
    <property type="entry name" value="Cell_div_SPOR-domain"/>
</dbReference>
<organism evidence="3 4">
    <name type="scientific">Thalassolituus maritimus</name>
    <dbReference type="NCBI Taxonomy" id="484498"/>
    <lineage>
        <taxon>Bacteria</taxon>
        <taxon>Pseudomonadati</taxon>
        <taxon>Pseudomonadota</taxon>
        <taxon>Gammaproteobacteria</taxon>
        <taxon>Oceanospirillales</taxon>
        <taxon>Oceanospirillaceae</taxon>
        <taxon>Thalassolituus</taxon>
    </lineage>
</organism>
<dbReference type="AlphaFoldDB" id="A0A1N7NHA1"/>
<dbReference type="PROSITE" id="PS51724">
    <property type="entry name" value="SPOR"/>
    <property type="match status" value="1"/>
</dbReference>
<keyword evidence="1" id="KW-1133">Transmembrane helix</keyword>
<dbReference type="OrthoDB" id="8558195at2"/>
<dbReference type="PANTHER" id="PTHR38687">
    <property type="entry name" value="CELL DIVISION PROTEIN DEDD-RELATED"/>
    <property type="match status" value="1"/>
</dbReference>
<evidence type="ECO:0000259" key="2">
    <source>
        <dbReference type="PROSITE" id="PS51724"/>
    </source>
</evidence>
<keyword evidence="1" id="KW-0812">Transmembrane</keyword>
<dbReference type="RefSeq" id="WP_076516279.1">
    <property type="nucleotide sequence ID" value="NZ_FTOH01000007.1"/>
</dbReference>
<name>A0A1N7NHA1_9GAMM</name>